<gene>
    <name evidence="1" type="ORF">PGLA2088_LOCUS546</name>
</gene>
<dbReference type="AlphaFoldDB" id="A0A813GPZ0"/>
<organism evidence="1 2">
    <name type="scientific">Polarella glacialis</name>
    <name type="common">Dinoflagellate</name>
    <dbReference type="NCBI Taxonomy" id="89957"/>
    <lineage>
        <taxon>Eukaryota</taxon>
        <taxon>Sar</taxon>
        <taxon>Alveolata</taxon>
        <taxon>Dinophyceae</taxon>
        <taxon>Suessiales</taxon>
        <taxon>Suessiaceae</taxon>
        <taxon>Polarella</taxon>
    </lineage>
</organism>
<sequence length="110" mass="12539">MLTMDMVVLSALFRQQGVASAEQRSLATAEQSHCIRWMPVEVRWQADHVYSGHVFLKVRQDAECCLDSKVLFQLSNVVSPQQSSLIAADECQYSRGEVAGRPCFQWTWLF</sequence>
<evidence type="ECO:0000313" key="1">
    <source>
        <dbReference type="EMBL" id="CAE8627083.1"/>
    </source>
</evidence>
<name>A0A813GPZ0_POLGL</name>
<evidence type="ECO:0000313" key="2">
    <source>
        <dbReference type="Proteomes" id="UP000626109"/>
    </source>
</evidence>
<comment type="caution">
    <text evidence="1">The sequence shown here is derived from an EMBL/GenBank/DDBJ whole genome shotgun (WGS) entry which is preliminary data.</text>
</comment>
<dbReference type="EMBL" id="CAJNNW010000367">
    <property type="protein sequence ID" value="CAE8627083.1"/>
    <property type="molecule type" value="Genomic_DNA"/>
</dbReference>
<reference evidence="1" key="1">
    <citation type="submission" date="2021-02" db="EMBL/GenBank/DDBJ databases">
        <authorList>
            <person name="Dougan E. K."/>
            <person name="Rhodes N."/>
            <person name="Thang M."/>
            <person name="Chan C."/>
        </authorList>
    </citation>
    <scope>NUCLEOTIDE SEQUENCE</scope>
</reference>
<accession>A0A813GPZ0</accession>
<proteinExistence type="predicted"/>
<protein>
    <submittedName>
        <fullName evidence="1">Uncharacterized protein</fullName>
    </submittedName>
</protein>
<dbReference type="Proteomes" id="UP000626109">
    <property type="component" value="Unassembled WGS sequence"/>
</dbReference>